<dbReference type="PANTHER" id="PTHR30482">
    <property type="entry name" value="HIGH-AFFINITY BRANCHED-CHAIN AMINO ACID TRANSPORT SYSTEM PERMEASE"/>
    <property type="match status" value="1"/>
</dbReference>
<name>A0A381IJ55_AMIAI</name>
<comment type="subcellular location">
    <subcellularLocation>
        <location evidence="1">Cell membrane</location>
        <topology evidence="1">Multi-pass membrane protein</topology>
    </subcellularLocation>
</comment>
<gene>
    <name evidence="7" type="primary">livH_9</name>
    <name evidence="7" type="ORF">NCTC10684_04985</name>
</gene>
<evidence type="ECO:0000313" key="8">
    <source>
        <dbReference type="Proteomes" id="UP000254701"/>
    </source>
</evidence>
<evidence type="ECO:0000256" key="6">
    <source>
        <dbReference type="SAM" id="Phobius"/>
    </source>
</evidence>
<evidence type="ECO:0000313" key="7">
    <source>
        <dbReference type="EMBL" id="SUY28112.1"/>
    </source>
</evidence>
<dbReference type="InterPro" id="IPR043428">
    <property type="entry name" value="LivM-like"/>
</dbReference>
<feature type="transmembrane region" description="Helical" evidence="6">
    <location>
        <begin position="112"/>
        <end position="133"/>
    </location>
</feature>
<dbReference type="EMBL" id="UFSM01000002">
    <property type="protein sequence ID" value="SUY28112.1"/>
    <property type="molecule type" value="Genomic_DNA"/>
</dbReference>
<dbReference type="RefSeq" id="WP_245432158.1">
    <property type="nucleotide sequence ID" value="NZ_BAAAVY010000001.1"/>
</dbReference>
<dbReference type="PANTHER" id="PTHR30482:SF17">
    <property type="entry name" value="ABC TRANSPORTER ATP-BINDING PROTEIN"/>
    <property type="match status" value="1"/>
</dbReference>
<dbReference type="Pfam" id="PF02653">
    <property type="entry name" value="BPD_transp_2"/>
    <property type="match status" value="1"/>
</dbReference>
<organism evidence="7 8">
    <name type="scientific">Aminobacter aminovorans</name>
    <name type="common">Chelatobacter heintzii</name>
    <dbReference type="NCBI Taxonomy" id="83263"/>
    <lineage>
        <taxon>Bacteria</taxon>
        <taxon>Pseudomonadati</taxon>
        <taxon>Pseudomonadota</taxon>
        <taxon>Alphaproteobacteria</taxon>
        <taxon>Hyphomicrobiales</taxon>
        <taxon>Phyllobacteriaceae</taxon>
        <taxon>Aminobacter</taxon>
    </lineage>
</organism>
<sequence>MNRAISGALLAVLVAALVLLPFWANSGLVFLAGTTMVVAVFALSWNLLFGYAGLASFGSGGLFSIGAYTMAVTLRAGYEGQFLLLIALSTVVGGAVAFVIGVVALRRSTGIFLAILTLALAELLRITLAKIHWLGAEDGIPSIVRPKASIGVATVDLAQGNHYYWFLCIACALLVALCWWIAHGRFGRTLRTIRLDTERAAFMGVDTHRYRLVAFTISGAIAACAGSLFAPWAQIVTPDIGNMMRSTQPILFTLLGGASSFWGPMIGAFLFSAIEFSTRTLVGVQEIITGGILLGVVLLFPTGVAGAWNALVGRLVADPYRAEATATAATLRPVKE</sequence>
<evidence type="ECO:0000256" key="1">
    <source>
        <dbReference type="ARBA" id="ARBA00004651"/>
    </source>
</evidence>
<keyword evidence="4 6" id="KW-1133">Transmembrane helix</keyword>
<feature type="transmembrane region" description="Helical" evidence="6">
    <location>
        <begin position="82"/>
        <end position="105"/>
    </location>
</feature>
<proteinExistence type="predicted"/>
<feature type="transmembrane region" description="Helical" evidence="6">
    <location>
        <begin position="292"/>
        <end position="311"/>
    </location>
</feature>
<evidence type="ECO:0000256" key="3">
    <source>
        <dbReference type="ARBA" id="ARBA00022692"/>
    </source>
</evidence>
<keyword evidence="3 6" id="KW-0812">Transmembrane</keyword>
<feature type="transmembrane region" description="Helical" evidence="6">
    <location>
        <begin position="163"/>
        <end position="182"/>
    </location>
</feature>
<feature type="transmembrane region" description="Helical" evidence="6">
    <location>
        <begin position="30"/>
        <end position="48"/>
    </location>
</feature>
<evidence type="ECO:0000256" key="2">
    <source>
        <dbReference type="ARBA" id="ARBA00022475"/>
    </source>
</evidence>
<evidence type="ECO:0000256" key="4">
    <source>
        <dbReference type="ARBA" id="ARBA00022989"/>
    </source>
</evidence>
<dbReference type="Proteomes" id="UP000254701">
    <property type="component" value="Unassembled WGS sequence"/>
</dbReference>
<dbReference type="InterPro" id="IPR001851">
    <property type="entry name" value="ABC_transp_permease"/>
</dbReference>
<accession>A0A381IJ55</accession>
<dbReference type="GO" id="GO:0005886">
    <property type="term" value="C:plasma membrane"/>
    <property type="evidence" value="ECO:0007669"/>
    <property type="project" value="UniProtKB-SubCell"/>
</dbReference>
<dbReference type="AlphaFoldDB" id="A0A381IJ55"/>
<keyword evidence="2" id="KW-1003">Cell membrane</keyword>
<dbReference type="CDD" id="cd06581">
    <property type="entry name" value="TM_PBP1_LivM_like"/>
    <property type="match status" value="1"/>
</dbReference>
<keyword evidence="5 6" id="KW-0472">Membrane</keyword>
<feature type="transmembrane region" description="Helical" evidence="6">
    <location>
        <begin position="250"/>
        <end position="271"/>
    </location>
</feature>
<feature type="transmembrane region" description="Helical" evidence="6">
    <location>
        <begin position="7"/>
        <end position="24"/>
    </location>
</feature>
<reference evidence="7 8" key="1">
    <citation type="submission" date="2018-06" db="EMBL/GenBank/DDBJ databases">
        <authorList>
            <consortium name="Pathogen Informatics"/>
            <person name="Doyle S."/>
        </authorList>
    </citation>
    <scope>NUCLEOTIDE SEQUENCE [LARGE SCALE GENOMIC DNA]</scope>
    <source>
        <strain evidence="7 8">NCTC10684</strain>
    </source>
</reference>
<protein>
    <submittedName>
        <fullName evidence="7">LIV-I protein H</fullName>
    </submittedName>
</protein>
<feature type="transmembrane region" description="Helical" evidence="6">
    <location>
        <begin position="55"/>
        <end position="76"/>
    </location>
</feature>
<dbReference type="GO" id="GO:0015658">
    <property type="term" value="F:branched-chain amino acid transmembrane transporter activity"/>
    <property type="evidence" value="ECO:0007669"/>
    <property type="project" value="InterPro"/>
</dbReference>
<evidence type="ECO:0000256" key="5">
    <source>
        <dbReference type="ARBA" id="ARBA00023136"/>
    </source>
</evidence>
<feature type="transmembrane region" description="Helical" evidence="6">
    <location>
        <begin position="212"/>
        <end position="230"/>
    </location>
</feature>